<protein>
    <recommendedName>
        <fullName evidence="4">HTH marR-type domain-containing protein</fullName>
    </recommendedName>
</protein>
<evidence type="ECO:0000256" key="1">
    <source>
        <dbReference type="SAM" id="MobiDB-lite"/>
    </source>
</evidence>
<dbReference type="Proteomes" id="UP001464923">
    <property type="component" value="Unassembled WGS sequence"/>
</dbReference>
<dbReference type="RefSeq" id="WP_345644716.1">
    <property type="nucleotide sequence ID" value="NZ_BAABLY010000027.1"/>
</dbReference>
<keyword evidence="3" id="KW-1185">Reference proteome</keyword>
<gene>
    <name evidence="2" type="ORF">WHI96_19780</name>
</gene>
<feature type="region of interest" description="Disordered" evidence="1">
    <location>
        <begin position="125"/>
        <end position="149"/>
    </location>
</feature>
<accession>A0ABV1JYK9</accession>
<comment type="caution">
    <text evidence="2">The sequence shown here is derived from an EMBL/GenBank/DDBJ whole genome shotgun (WGS) entry which is preliminary data.</text>
</comment>
<dbReference type="EMBL" id="JBEDNP010000012">
    <property type="protein sequence ID" value="MEQ3541055.1"/>
    <property type="molecule type" value="Genomic_DNA"/>
</dbReference>
<name>A0ABV1JYK9_9PSEU</name>
<evidence type="ECO:0008006" key="4">
    <source>
        <dbReference type="Google" id="ProtNLM"/>
    </source>
</evidence>
<organism evidence="2 3">
    <name type="scientific">Pseudonocardia tropica</name>
    <dbReference type="NCBI Taxonomy" id="681289"/>
    <lineage>
        <taxon>Bacteria</taxon>
        <taxon>Bacillati</taxon>
        <taxon>Actinomycetota</taxon>
        <taxon>Actinomycetes</taxon>
        <taxon>Pseudonocardiales</taxon>
        <taxon>Pseudonocardiaceae</taxon>
        <taxon>Pseudonocardia</taxon>
    </lineage>
</organism>
<evidence type="ECO:0000313" key="3">
    <source>
        <dbReference type="Proteomes" id="UP001464923"/>
    </source>
</evidence>
<reference evidence="2 3" key="1">
    <citation type="submission" date="2024-03" db="EMBL/GenBank/DDBJ databases">
        <title>Draft genome sequence of Pseudonocardia tropica JCM 19149.</title>
        <authorList>
            <person name="Butdee W."/>
            <person name="Duangmal K."/>
        </authorList>
    </citation>
    <scope>NUCLEOTIDE SEQUENCE [LARGE SCALE GENOMIC DNA]</scope>
    <source>
        <strain evidence="2 3">JCM 19149</strain>
    </source>
</reference>
<evidence type="ECO:0000313" key="2">
    <source>
        <dbReference type="EMBL" id="MEQ3541055.1"/>
    </source>
</evidence>
<proteinExistence type="predicted"/>
<feature type="compositionally biased region" description="Low complexity" evidence="1">
    <location>
        <begin position="134"/>
        <end position="149"/>
    </location>
</feature>
<sequence length="149" mass="15943">MTIPSADGDGSGAAEERVRLPQSVHTILAARLDTLTQREKSVLQDAAVIGSQVWAEPLCAMSGTDRQDVTAVLDGLEKHGVLVRNGRRSATGEFVYSFRHGLLRHVAVSQLRRRDRLARRARWTDVRGSGPGVGAPAAVPDPVAGRLSG</sequence>